<evidence type="ECO:0000256" key="1">
    <source>
        <dbReference type="ARBA" id="ARBA00004141"/>
    </source>
</evidence>
<evidence type="ECO:0000256" key="2">
    <source>
        <dbReference type="ARBA" id="ARBA00009904"/>
    </source>
</evidence>
<feature type="transmembrane region" description="Helical" evidence="9">
    <location>
        <begin position="471"/>
        <end position="488"/>
    </location>
</feature>
<dbReference type="GO" id="GO:0000220">
    <property type="term" value="C:vacuolar proton-transporting V-type ATPase, V0 domain"/>
    <property type="evidence" value="ECO:0007669"/>
    <property type="project" value="InterPro"/>
</dbReference>
<feature type="transmembrane region" description="Helical" evidence="9">
    <location>
        <begin position="425"/>
        <end position="450"/>
    </location>
</feature>
<evidence type="ECO:0000256" key="7">
    <source>
        <dbReference type="ARBA" id="ARBA00023065"/>
    </source>
</evidence>
<feature type="transmembrane region" description="Helical" evidence="9">
    <location>
        <begin position="581"/>
        <end position="601"/>
    </location>
</feature>
<dbReference type="GO" id="GO:0051117">
    <property type="term" value="F:ATPase binding"/>
    <property type="evidence" value="ECO:0007669"/>
    <property type="project" value="TreeGrafter"/>
</dbReference>
<dbReference type="EMBL" id="KZ819635">
    <property type="protein sequence ID" value="PWN91578.1"/>
    <property type="molecule type" value="Genomic_DNA"/>
</dbReference>
<feature type="transmembrane region" description="Helical" evidence="9">
    <location>
        <begin position="548"/>
        <end position="569"/>
    </location>
</feature>
<dbReference type="GO" id="GO:0000329">
    <property type="term" value="C:fungal-type vacuole membrane"/>
    <property type="evidence" value="ECO:0007669"/>
    <property type="project" value="TreeGrafter"/>
</dbReference>
<keyword evidence="5 9" id="KW-0375">Hydrogen ion transport</keyword>
<keyword evidence="13" id="KW-1185">Reference proteome</keyword>
<feature type="region of interest" description="Disordered" evidence="11">
    <location>
        <begin position="684"/>
        <end position="737"/>
    </location>
</feature>
<evidence type="ECO:0000256" key="3">
    <source>
        <dbReference type="ARBA" id="ARBA00022448"/>
    </source>
</evidence>
<keyword evidence="3 9" id="KW-0813">Transport</keyword>
<keyword evidence="8 9" id="KW-0472">Membrane</keyword>
<dbReference type="PANTHER" id="PTHR11629">
    <property type="entry name" value="VACUOLAR PROTON ATPASES"/>
    <property type="match status" value="1"/>
</dbReference>
<dbReference type="Proteomes" id="UP000245768">
    <property type="component" value="Unassembled WGS sequence"/>
</dbReference>
<keyword evidence="7 9" id="KW-0406">Ion transport</keyword>
<organism evidence="12 13">
    <name type="scientific">Acaromyces ingoldii</name>
    <dbReference type="NCBI Taxonomy" id="215250"/>
    <lineage>
        <taxon>Eukaryota</taxon>
        <taxon>Fungi</taxon>
        <taxon>Dikarya</taxon>
        <taxon>Basidiomycota</taxon>
        <taxon>Ustilaginomycotina</taxon>
        <taxon>Exobasidiomycetes</taxon>
        <taxon>Exobasidiales</taxon>
        <taxon>Cryptobasidiaceae</taxon>
        <taxon>Acaromyces</taxon>
    </lineage>
</organism>
<dbReference type="GO" id="GO:0046961">
    <property type="term" value="F:proton-transporting ATPase activity, rotational mechanism"/>
    <property type="evidence" value="ECO:0007669"/>
    <property type="project" value="InterPro"/>
</dbReference>
<evidence type="ECO:0000256" key="4">
    <source>
        <dbReference type="ARBA" id="ARBA00022692"/>
    </source>
</evidence>
<dbReference type="InterPro" id="IPR002490">
    <property type="entry name" value="V-ATPase_116kDa_su"/>
</dbReference>
<dbReference type="Pfam" id="PF01496">
    <property type="entry name" value="V_ATPase_I"/>
    <property type="match status" value="1"/>
</dbReference>
<comment type="function">
    <text evidence="9">Essential component of the vacuolar proton pump (V-ATPase), a multimeric enzyme that catalyzes the translocation of protons across the membranes. Required for assembly and activity of the V-ATPase.</text>
</comment>
<evidence type="ECO:0000256" key="6">
    <source>
        <dbReference type="ARBA" id="ARBA00022989"/>
    </source>
</evidence>
<feature type="transmembrane region" description="Helical" evidence="9">
    <location>
        <begin position="794"/>
        <end position="824"/>
    </location>
</feature>
<keyword evidence="10" id="KW-0175">Coiled coil</keyword>
<keyword evidence="4 9" id="KW-0812">Transmembrane</keyword>
<dbReference type="PIRSF" id="PIRSF001293">
    <property type="entry name" value="ATP6V0A1"/>
    <property type="match status" value="1"/>
</dbReference>
<dbReference type="GeneID" id="37041462"/>
<feature type="transmembrane region" description="Helical" evidence="9">
    <location>
        <begin position="649"/>
        <end position="668"/>
    </location>
</feature>
<evidence type="ECO:0000256" key="8">
    <source>
        <dbReference type="ARBA" id="ARBA00023136"/>
    </source>
</evidence>
<reference evidence="12" key="1">
    <citation type="journal article" date="2018" name="Mol. Biol. Evol.">
        <title>Broad Genomic Sampling Reveals a Smut Pathogenic Ancestry of the Fungal Clade Ustilaginomycotina.</title>
        <authorList>
            <person name="Kijpornyongpan T."/>
            <person name="Mondo S.J."/>
            <person name="Barry K."/>
            <person name="Sandor L."/>
            <person name="Lee J."/>
            <person name="Lipzen A."/>
            <person name="Pangilinan J."/>
            <person name="LaButti K."/>
            <person name="Hainaut M."/>
            <person name="Henrissat B."/>
            <person name="Grigoriev I.V."/>
            <person name="Spatafora J.W."/>
            <person name="Aime M.C."/>
        </authorList>
    </citation>
    <scope>NUCLEOTIDE SEQUENCE [LARGE SCALE GENOMIC DNA]</scope>
    <source>
        <strain evidence="12">MCA 4198</strain>
    </source>
</reference>
<gene>
    <name evidence="12" type="ORF">FA10DRAFT_249804</name>
</gene>
<comment type="subcellular location">
    <subcellularLocation>
        <location evidence="1">Membrane</location>
        <topology evidence="1">Multi-pass membrane protein</topology>
    </subcellularLocation>
</comment>
<dbReference type="InterPro" id="IPR026028">
    <property type="entry name" value="V-type_ATPase_116kDa_su_euka"/>
</dbReference>
<dbReference type="InParanoid" id="A0A316YSD3"/>
<dbReference type="PANTHER" id="PTHR11629:SF63">
    <property type="entry name" value="V-TYPE PROTON ATPASE SUBUNIT A"/>
    <property type="match status" value="1"/>
</dbReference>
<evidence type="ECO:0000313" key="13">
    <source>
        <dbReference type="Proteomes" id="UP000245768"/>
    </source>
</evidence>
<proteinExistence type="inferred from homology"/>
<dbReference type="FunCoup" id="A0A316YSD3">
    <property type="interactions" value="149"/>
</dbReference>
<evidence type="ECO:0000256" key="10">
    <source>
        <dbReference type="SAM" id="Coils"/>
    </source>
</evidence>
<dbReference type="AlphaFoldDB" id="A0A316YSD3"/>
<dbReference type="STRING" id="215250.A0A316YSD3"/>
<name>A0A316YSD3_9BASI</name>
<feature type="coiled-coil region" evidence="10">
    <location>
        <begin position="103"/>
        <end position="144"/>
    </location>
</feature>
<evidence type="ECO:0000313" key="12">
    <source>
        <dbReference type="EMBL" id="PWN91578.1"/>
    </source>
</evidence>
<evidence type="ECO:0000256" key="5">
    <source>
        <dbReference type="ARBA" id="ARBA00022781"/>
    </source>
</evidence>
<evidence type="ECO:0000256" key="11">
    <source>
        <dbReference type="SAM" id="MobiDB-lite"/>
    </source>
</evidence>
<dbReference type="RefSeq" id="XP_025378776.1">
    <property type="nucleotide sequence ID" value="XM_025519546.1"/>
</dbReference>
<keyword evidence="6 9" id="KW-1133">Transmembrane helix</keyword>
<dbReference type="OrthoDB" id="10264220at2759"/>
<dbReference type="GO" id="GO:0007035">
    <property type="term" value="P:vacuolar acidification"/>
    <property type="evidence" value="ECO:0007669"/>
    <property type="project" value="TreeGrafter"/>
</dbReference>
<evidence type="ECO:0000256" key="9">
    <source>
        <dbReference type="RuleBase" id="RU361189"/>
    </source>
</evidence>
<accession>A0A316YSD3</accession>
<feature type="compositionally biased region" description="Gly residues" evidence="11">
    <location>
        <begin position="714"/>
        <end position="732"/>
    </location>
</feature>
<protein>
    <recommendedName>
        <fullName evidence="9">V-type proton ATPase subunit a</fullName>
    </recommendedName>
</protein>
<comment type="similarity">
    <text evidence="2 9">Belongs to the V-ATPase 116 kDa subunit family.</text>
</comment>
<sequence length="863" mass="97171">MSGHESLFRSAEMSLVQLYIPSEVAHDTVYELGELGNVQFKDLNPDVTPFQRSFVSDIRRLDEMDRRVRFLYSQMEAESVPVRPLESALPFVNTSDQRGPQLMDELSVRLREHEERLGQMNGSYEQLQRRLLELEEARHVLRETAVFFDQAEGRQDAIRTSTDDANAPLLDDVESRGLAGGQNESGFGTFDLEFVAGTIDRTRMATFERILWRVLRGNLYMNYAEIAEPFHDPSKEEPVRKNVFIIFAHGAELLAKIRKISESMGGTLYPIDSNPDKREDSLREVTNRIEDLNNVLYSTSATRRTELVKIAESLSAWADVVRKEKLVYATMNLFNYDSRRKTLIAEGWCPKSGIGSVQLALRRATENAGTSVPPVLQELKTSQTPPTYHLTNKFTSGFQSIIDAYGFASYQEVNPGLFTVITFPFLFAVMFGDVGHGTIMFLAALSMCVYERKLAKAGLGEIFEMFFYGRYIILLMGLFSIFTGFMYNDIFSKSMHLFHSGWKWPTDQPPNATLEAIPLGRVYPFGLDPTWHGSDNLLVFTNSLKMKMSIILGVLHMSFALCLNIPNAIHYKKPVNIYGEFIPKMLLLQSLFGYLVFVIVYKWTTDWYEQDANGVVFRNNPPNLLNTLIYMFLSPGKVDPKEEIFPGQAFVQVMLLLLAFICIPWMLLTKPYVEWKEHKEREGQGYRSVTNEAAARPSADLLNDDEDDDAGEGHIIGQGNGGEGGGHGGGGHGGEEGEHGEFEIGEVFIHSVIETIEFALGTVSQTASYLRLWALSLAHAQLSEVAWKMTIENVFGMTGIVGVLATVAAFAVWITLSICVLVVMEGLSAFLHALRLHWVEASSKHYIAQGYAFQPLKFNEDDF</sequence>